<gene>
    <name evidence="2" type="ORF">OS493_028173</name>
</gene>
<keyword evidence="3" id="KW-1185">Reference proteome</keyword>
<feature type="compositionally biased region" description="Pro residues" evidence="1">
    <location>
        <begin position="43"/>
        <end position="54"/>
    </location>
</feature>
<protein>
    <submittedName>
        <fullName evidence="2">Uncharacterized protein</fullName>
    </submittedName>
</protein>
<proteinExistence type="predicted"/>
<feature type="region of interest" description="Disordered" evidence="1">
    <location>
        <begin position="1"/>
        <end position="61"/>
    </location>
</feature>
<organism evidence="2 3">
    <name type="scientific">Desmophyllum pertusum</name>
    <dbReference type="NCBI Taxonomy" id="174260"/>
    <lineage>
        <taxon>Eukaryota</taxon>
        <taxon>Metazoa</taxon>
        <taxon>Cnidaria</taxon>
        <taxon>Anthozoa</taxon>
        <taxon>Hexacorallia</taxon>
        <taxon>Scleractinia</taxon>
        <taxon>Caryophylliina</taxon>
        <taxon>Caryophylliidae</taxon>
        <taxon>Desmophyllum</taxon>
    </lineage>
</organism>
<comment type="caution">
    <text evidence="2">The sequence shown here is derived from an EMBL/GenBank/DDBJ whole genome shotgun (WGS) entry which is preliminary data.</text>
</comment>
<evidence type="ECO:0000313" key="2">
    <source>
        <dbReference type="EMBL" id="KAJ7371016.1"/>
    </source>
</evidence>
<dbReference type="Proteomes" id="UP001163046">
    <property type="component" value="Unassembled WGS sequence"/>
</dbReference>
<sequence>MNRKIKEAVENFIATKRPALPTSTTRPYSPPPQRPPRQCHRQPPSPPQPPQPQRPPRHCHRQPRLTTTATIHMPPTFTITITNHNHIHWTHRLRRAPVYTDRQRVLPSTGPARRFFQKNPDTIPPVDATTRRTQNTVISQTFTFILNHMC</sequence>
<evidence type="ECO:0000256" key="1">
    <source>
        <dbReference type="SAM" id="MobiDB-lite"/>
    </source>
</evidence>
<dbReference type="AlphaFoldDB" id="A0A9W9YX67"/>
<accession>A0A9W9YX67</accession>
<dbReference type="EMBL" id="MU826852">
    <property type="protein sequence ID" value="KAJ7371016.1"/>
    <property type="molecule type" value="Genomic_DNA"/>
</dbReference>
<evidence type="ECO:0000313" key="3">
    <source>
        <dbReference type="Proteomes" id="UP001163046"/>
    </source>
</evidence>
<name>A0A9W9YX67_9CNID</name>
<reference evidence="2" key="1">
    <citation type="submission" date="2023-01" db="EMBL/GenBank/DDBJ databases">
        <title>Genome assembly of the deep-sea coral Lophelia pertusa.</title>
        <authorList>
            <person name="Herrera S."/>
            <person name="Cordes E."/>
        </authorList>
    </citation>
    <scope>NUCLEOTIDE SEQUENCE</scope>
    <source>
        <strain evidence="2">USNM1676648</strain>
        <tissue evidence="2">Polyp</tissue>
    </source>
</reference>